<dbReference type="EMBL" id="MPDP01000281">
    <property type="protein sequence ID" value="KAK1457584.1"/>
    <property type="molecule type" value="Genomic_DNA"/>
</dbReference>
<dbReference type="Proteomes" id="UP001239213">
    <property type="component" value="Unassembled WGS sequence"/>
</dbReference>
<name>A0AAI9UJD1_9PEZI</name>
<dbReference type="AlphaFoldDB" id="A0AAI9UJD1"/>
<evidence type="ECO:0000313" key="2">
    <source>
        <dbReference type="Proteomes" id="UP001239213"/>
    </source>
</evidence>
<gene>
    <name evidence="1" type="ORF">CCUS01_09698</name>
</gene>
<evidence type="ECO:0000313" key="1">
    <source>
        <dbReference type="EMBL" id="KAK1457584.1"/>
    </source>
</evidence>
<dbReference type="Gene3D" id="3.30.160.60">
    <property type="entry name" value="Classic Zinc Finger"/>
    <property type="match status" value="1"/>
</dbReference>
<organism evidence="1 2">
    <name type="scientific">Colletotrichum cuscutae</name>
    <dbReference type="NCBI Taxonomy" id="1209917"/>
    <lineage>
        <taxon>Eukaryota</taxon>
        <taxon>Fungi</taxon>
        <taxon>Dikarya</taxon>
        <taxon>Ascomycota</taxon>
        <taxon>Pezizomycotina</taxon>
        <taxon>Sordariomycetes</taxon>
        <taxon>Hypocreomycetidae</taxon>
        <taxon>Glomerellales</taxon>
        <taxon>Glomerellaceae</taxon>
        <taxon>Colletotrichum</taxon>
        <taxon>Colletotrichum acutatum species complex</taxon>
    </lineage>
</organism>
<comment type="caution">
    <text evidence="1">The sequence shown here is derived from an EMBL/GenBank/DDBJ whole genome shotgun (WGS) entry which is preliminary data.</text>
</comment>
<accession>A0AAI9UJD1</accession>
<proteinExistence type="predicted"/>
<reference evidence="1" key="1">
    <citation type="submission" date="2016-11" db="EMBL/GenBank/DDBJ databases">
        <title>The genome sequence of Colletotrichum cuscutae.</title>
        <authorList>
            <person name="Baroncelli R."/>
        </authorList>
    </citation>
    <scope>NUCLEOTIDE SEQUENCE</scope>
    <source>
        <strain evidence="1">IMI 304802</strain>
    </source>
</reference>
<evidence type="ECO:0008006" key="3">
    <source>
        <dbReference type="Google" id="ProtNLM"/>
    </source>
</evidence>
<protein>
    <recommendedName>
        <fullName evidence="3">C2H2-type domain-containing protein</fullName>
    </recommendedName>
</protein>
<sequence length="177" mass="20129">MSDQEARSVSKLACEEPGCNLKAFSTRSNLIRHNKSKHGQRVRMPCGKNLPNHACNCRRHKKSCQSVVQLLSNPRHQKYTTISGPLFTPLRSRRSISPSKPTREAPTPWVISWTAFISKPTSQRTIIRTSESGFAAHLKYAEKVRLRAQIITEEGTETCVLRLWPFHVTGENHSFHL</sequence>
<keyword evidence="2" id="KW-1185">Reference proteome</keyword>